<evidence type="ECO:0000256" key="1">
    <source>
        <dbReference type="ARBA" id="ARBA00004459"/>
    </source>
</evidence>
<dbReference type="PANTHER" id="PTHR35603">
    <property type="match status" value="1"/>
</dbReference>
<name>A0A4Q7VV26_9BURK</name>
<evidence type="ECO:0000256" key="2">
    <source>
        <dbReference type="ARBA" id="ARBA00022729"/>
    </source>
</evidence>
<keyword evidence="2 6" id="KW-0732">Signal</keyword>
<dbReference type="InterPro" id="IPR008816">
    <property type="entry name" value="Gly_zipper_2TM_dom"/>
</dbReference>
<sequence>MKQVLLALGLAAVLAACSTPDPNAVRASSAPQTVQQGTVVSTRAVTIAGTASTAGTVTGAVAGAALGSQIGGGSGQTVATTAGAAAGGVAANQATAARNQQAGVEVIVRLENGQQIAVTQPGNPGDFLAGDPVQVVSGGGSTTVRRVPR</sequence>
<keyword evidence="5 8" id="KW-0449">Lipoprotein</keyword>
<feature type="domain" description="Glycine zipper 2TM" evidence="7">
    <location>
        <begin position="54"/>
        <end position="94"/>
    </location>
</feature>
<organism evidence="8 9">
    <name type="scientific">Rivibacter subsaxonicus</name>
    <dbReference type="NCBI Taxonomy" id="457575"/>
    <lineage>
        <taxon>Bacteria</taxon>
        <taxon>Pseudomonadati</taxon>
        <taxon>Pseudomonadota</taxon>
        <taxon>Betaproteobacteria</taxon>
        <taxon>Burkholderiales</taxon>
        <taxon>Rivibacter</taxon>
    </lineage>
</organism>
<keyword evidence="3" id="KW-0472">Membrane</keyword>
<dbReference type="GO" id="GO:0009279">
    <property type="term" value="C:cell outer membrane"/>
    <property type="evidence" value="ECO:0007669"/>
    <property type="project" value="UniProtKB-SubCell"/>
</dbReference>
<dbReference type="EMBL" id="SHKP01000005">
    <property type="protein sequence ID" value="RZU00504.1"/>
    <property type="molecule type" value="Genomic_DNA"/>
</dbReference>
<feature type="chain" id="PRO_5020445928" evidence="6">
    <location>
        <begin position="25"/>
        <end position="149"/>
    </location>
</feature>
<evidence type="ECO:0000256" key="3">
    <source>
        <dbReference type="ARBA" id="ARBA00023136"/>
    </source>
</evidence>
<dbReference type="Proteomes" id="UP000293671">
    <property type="component" value="Unassembled WGS sequence"/>
</dbReference>
<feature type="signal peptide" evidence="6">
    <location>
        <begin position="1"/>
        <end position="24"/>
    </location>
</feature>
<accession>A0A4Q7VV26</accession>
<reference evidence="8 9" key="1">
    <citation type="submission" date="2019-02" db="EMBL/GenBank/DDBJ databases">
        <title>Genomic Encyclopedia of Type Strains, Phase IV (KMG-IV): sequencing the most valuable type-strain genomes for metagenomic binning, comparative biology and taxonomic classification.</title>
        <authorList>
            <person name="Goeker M."/>
        </authorList>
    </citation>
    <scope>NUCLEOTIDE SEQUENCE [LARGE SCALE GENOMIC DNA]</scope>
    <source>
        <strain evidence="8 9">DSM 19570</strain>
    </source>
</reference>
<dbReference type="Pfam" id="PF05433">
    <property type="entry name" value="Rick_17kDa_Anti"/>
    <property type="match status" value="1"/>
</dbReference>
<evidence type="ECO:0000256" key="5">
    <source>
        <dbReference type="ARBA" id="ARBA00023288"/>
    </source>
</evidence>
<dbReference type="PROSITE" id="PS51257">
    <property type="entry name" value="PROKAR_LIPOPROTEIN"/>
    <property type="match status" value="1"/>
</dbReference>
<keyword evidence="4" id="KW-0564">Palmitate</keyword>
<comment type="caution">
    <text evidence="8">The sequence shown here is derived from an EMBL/GenBank/DDBJ whole genome shotgun (WGS) entry which is preliminary data.</text>
</comment>
<comment type="subcellular location">
    <subcellularLocation>
        <location evidence="1">Cell outer membrane</location>
        <topology evidence="1">Lipid-anchor</topology>
    </subcellularLocation>
</comment>
<keyword evidence="9" id="KW-1185">Reference proteome</keyword>
<evidence type="ECO:0000256" key="6">
    <source>
        <dbReference type="SAM" id="SignalP"/>
    </source>
</evidence>
<evidence type="ECO:0000313" key="9">
    <source>
        <dbReference type="Proteomes" id="UP000293671"/>
    </source>
</evidence>
<evidence type="ECO:0000313" key="8">
    <source>
        <dbReference type="EMBL" id="RZU00504.1"/>
    </source>
</evidence>
<evidence type="ECO:0000256" key="4">
    <source>
        <dbReference type="ARBA" id="ARBA00023139"/>
    </source>
</evidence>
<dbReference type="PANTHER" id="PTHR35603:SF1">
    <property type="entry name" value="OUTER MEMBRANE LIPOPROTEIN SLYB"/>
    <property type="match status" value="1"/>
</dbReference>
<dbReference type="InterPro" id="IPR051407">
    <property type="entry name" value="Bact_OM_lipoprot/Surf_antigen"/>
</dbReference>
<dbReference type="RefSeq" id="WP_165393254.1">
    <property type="nucleotide sequence ID" value="NZ_SHKP01000005.1"/>
</dbReference>
<protein>
    <submittedName>
        <fullName evidence="8">Outer membrane lipoprotein SlyB</fullName>
    </submittedName>
</protein>
<proteinExistence type="predicted"/>
<gene>
    <name evidence="8" type="ORF">EV670_1204</name>
</gene>
<dbReference type="AlphaFoldDB" id="A0A4Q7VV26"/>
<evidence type="ECO:0000259" key="7">
    <source>
        <dbReference type="Pfam" id="PF05433"/>
    </source>
</evidence>